<protein>
    <submittedName>
        <fullName evidence="2">Uncharacterized protein</fullName>
    </submittedName>
</protein>
<gene>
    <name evidence="2" type="ORF">BCV72DRAFT_218672</name>
</gene>
<keyword evidence="1" id="KW-1133">Transmembrane helix</keyword>
<feature type="transmembrane region" description="Helical" evidence="1">
    <location>
        <begin position="24"/>
        <end position="44"/>
    </location>
</feature>
<dbReference type="VEuPathDB" id="FungiDB:BCV72DRAFT_218672"/>
<name>A0A1X0QLQ1_RHIZD</name>
<keyword evidence="1" id="KW-0472">Membrane</keyword>
<evidence type="ECO:0000256" key="1">
    <source>
        <dbReference type="SAM" id="Phobius"/>
    </source>
</evidence>
<dbReference type="Proteomes" id="UP000242414">
    <property type="component" value="Unassembled WGS sequence"/>
</dbReference>
<dbReference type="AlphaFoldDB" id="A0A1X0QLQ1"/>
<feature type="non-terminal residue" evidence="2">
    <location>
        <position position="1"/>
    </location>
</feature>
<evidence type="ECO:0000313" key="2">
    <source>
        <dbReference type="EMBL" id="ORE00687.1"/>
    </source>
</evidence>
<dbReference type="EMBL" id="KV922376">
    <property type="protein sequence ID" value="ORE00687.1"/>
    <property type="molecule type" value="Genomic_DNA"/>
</dbReference>
<organism evidence="2">
    <name type="scientific">Rhizopus microsporus var. microsporus</name>
    <dbReference type="NCBI Taxonomy" id="86635"/>
    <lineage>
        <taxon>Eukaryota</taxon>
        <taxon>Fungi</taxon>
        <taxon>Fungi incertae sedis</taxon>
        <taxon>Mucoromycota</taxon>
        <taxon>Mucoromycotina</taxon>
        <taxon>Mucoromycetes</taxon>
        <taxon>Mucorales</taxon>
        <taxon>Mucorineae</taxon>
        <taxon>Rhizopodaceae</taxon>
        <taxon>Rhizopus</taxon>
    </lineage>
</organism>
<dbReference type="OrthoDB" id="2229517at2759"/>
<proteinExistence type="predicted"/>
<reference evidence="2" key="1">
    <citation type="journal article" date="2016" name="Proc. Natl. Acad. Sci. U.S.A.">
        <title>Lipid metabolic changes in an early divergent fungus govern the establishment of a mutualistic symbiosis with endobacteria.</title>
        <authorList>
            <person name="Lastovetsky O.A."/>
            <person name="Gaspar M.L."/>
            <person name="Mondo S.J."/>
            <person name="LaButti K.M."/>
            <person name="Sandor L."/>
            <person name="Grigoriev I.V."/>
            <person name="Henry S.A."/>
            <person name="Pawlowska T.E."/>
        </authorList>
    </citation>
    <scope>NUCLEOTIDE SEQUENCE [LARGE SCALE GENOMIC DNA]</scope>
    <source>
        <strain evidence="2">ATCC 52814</strain>
    </source>
</reference>
<sequence length="73" mass="8938">RLLKKIRLQYLQDNLEQRRTARSLNLLSLCCLTISLDPILWLLMTRLERIRYIRWHLGWLPSYNTTRCLRHTS</sequence>
<keyword evidence="1" id="KW-0812">Transmembrane</keyword>
<accession>A0A1X0QLQ1</accession>